<dbReference type="InterPro" id="IPR036380">
    <property type="entry name" value="Isochorismatase-like_sf"/>
</dbReference>
<evidence type="ECO:0000256" key="1">
    <source>
        <dbReference type="ARBA" id="ARBA00022801"/>
    </source>
</evidence>
<accession>A0A2T0QX63</accession>
<dbReference type="Pfam" id="PF00857">
    <property type="entry name" value="Isochorismatase"/>
    <property type="match status" value="1"/>
</dbReference>
<organism evidence="3 4">
    <name type="scientific">Kineococcus rhizosphaerae</name>
    <dbReference type="NCBI Taxonomy" id="559628"/>
    <lineage>
        <taxon>Bacteria</taxon>
        <taxon>Bacillati</taxon>
        <taxon>Actinomycetota</taxon>
        <taxon>Actinomycetes</taxon>
        <taxon>Kineosporiales</taxon>
        <taxon>Kineosporiaceae</taxon>
        <taxon>Kineococcus</taxon>
    </lineage>
</organism>
<evidence type="ECO:0000259" key="2">
    <source>
        <dbReference type="Pfam" id="PF00857"/>
    </source>
</evidence>
<dbReference type="GO" id="GO:0016787">
    <property type="term" value="F:hydrolase activity"/>
    <property type="evidence" value="ECO:0007669"/>
    <property type="project" value="UniProtKB-KW"/>
</dbReference>
<sequence length="229" mass="23611">MAAGSGRRTGRAAILVVVQHAFGVPVPETLTEMCAAGTSAVLVYDAQVGILAHVRERETLTARTGEVLTAARAAGVPVLYVRHVSLPPSHLGVAGLRTAMAWQRVPQAADVVAPFPPAAPQTQLVAELAPVGAEPVFDELGMSAFVGTPLEAVLRDRGVSTLVLVGAVLEIGVEPTARHAADLGFLPVVVEDACGVVDADAARRSLQALDYTFSCYRGTAAQVVAAFGA</sequence>
<dbReference type="AlphaFoldDB" id="A0A2T0QX63"/>
<dbReference type="PANTHER" id="PTHR43540:SF1">
    <property type="entry name" value="ISOCHORISMATASE HYDROLASE"/>
    <property type="match status" value="1"/>
</dbReference>
<dbReference type="InterPro" id="IPR050272">
    <property type="entry name" value="Isochorismatase-like_hydrls"/>
</dbReference>
<feature type="domain" description="Isochorismatase-like" evidence="2">
    <location>
        <begin position="39"/>
        <end position="212"/>
    </location>
</feature>
<evidence type="ECO:0000313" key="3">
    <source>
        <dbReference type="EMBL" id="PRY10483.1"/>
    </source>
</evidence>
<dbReference type="RefSeq" id="WP_170127469.1">
    <property type="nucleotide sequence ID" value="NZ_PVZF01000016.1"/>
</dbReference>
<dbReference type="Gene3D" id="3.40.50.850">
    <property type="entry name" value="Isochorismatase-like"/>
    <property type="match status" value="1"/>
</dbReference>
<reference evidence="3 4" key="1">
    <citation type="submission" date="2018-03" db="EMBL/GenBank/DDBJ databases">
        <title>Genomic Encyclopedia of Archaeal and Bacterial Type Strains, Phase II (KMG-II): from individual species to whole genera.</title>
        <authorList>
            <person name="Goeker M."/>
        </authorList>
    </citation>
    <scope>NUCLEOTIDE SEQUENCE [LARGE SCALE GENOMIC DNA]</scope>
    <source>
        <strain evidence="3 4">DSM 19711</strain>
    </source>
</reference>
<dbReference type="CDD" id="cd00431">
    <property type="entry name" value="cysteine_hydrolases"/>
    <property type="match status" value="1"/>
</dbReference>
<protein>
    <submittedName>
        <fullName evidence="3">Nicotinamidase-related amidase</fullName>
    </submittedName>
</protein>
<dbReference type="Proteomes" id="UP000238083">
    <property type="component" value="Unassembled WGS sequence"/>
</dbReference>
<comment type="caution">
    <text evidence="3">The sequence shown here is derived from an EMBL/GenBank/DDBJ whole genome shotgun (WGS) entry which is preliminary data.</text>
</comment>
<dbReference type="SUPFAM" id="SSF52499">
    <property type="entry name" value="Isochorismatase-like hydrolases"/>
    <property type="match status" value="1"/>
</dbReference>
<dbReference type="PANTHER" id="PTHR43540">
    <property type="entry name" value="PEROXYUREIDOACRYLATE/UREIDOACRYLATE AMIDOHYDROLASE-RELATED"/>
    <property type="match status" value="1"/>
</dbReference>
<name>A0A2T0QX63_9ACTN</name>
<proteinExistence type="predicted"/>
<keyword evidence="4" id="KW-1185">Reference proteome</keyword>
<evidence type="ECO:0000313" key="4">
    <source>
        <dbReference type="Proteomes" id="UP000238083"/>
    </source>
</evidence>
<dbReference type="InterPro" id="IPR000868">
    <property type="entry name" value="Isochorismatase-like_dom"/>
</dbReference>
<keyword evidence="1" id="KW-0378">Hydrolase</keyword>
<dbReference type="EMBL" id="PVZF01000016">
    <property type="protein sequence ID" value="PRY10483.1"/>
    <property type="molecule type" value="Genomic_DNA"/>
</dbReference>
<gene>
    <name evidence="3" type="ORF">CLV37_11636</name>
</gene>